<dbReference type="CDD" id="cd16922">
    <property type="entry name" value="HATPase_EvgS-ArcB-TorS-like"/>
    <property type="match status" value="1"/>
</dbReference>
<dbReference type="SMART" id="SM00091">
    <property type="entry name" value="PAS"/>
    <property type="match status" value="2"/>
</dbReference>
<evidence type="ECO:0000256" key="6">
    <source>
        <dbReference type="ARBA" id="ARBA00023012"/>
    </source>
</evidence>
<evidence type="ECO:0000259" key="8">
    <source>
        <dbReference type="PROSITE" id="PS50109"/>
    </source>
</evidence>
<dbReference type="AlphaFoldDB" id="A0A7X0EV35"/>
<comment type="catalytic activity">
    <reaction evidence="1">
        <text>ATP + protein L-histidine = ADP + protein N-phospho-L-histidine.</text>
        <dbReference type="EC" id="2.7.13.3"/>
    </reaction>
</comment>
<keyword evidence="4" id="KW-0808">Transferase</keyword>
<dbReference type="Pfam" id="PF13426">
    <property type="entry name" value="PAS_9"/>
    <property type="match status" value="1"/>
</dbReference>
<keyword evidence="5" id="KW-0418">Kinase</keyword>
<dbReference type="SUPFAM" id="SSF55874">
    <property type="entry name" value="ATPase domain of HSP90 chaperone/DNA topoisomerase II/histidine kinase"/>
    <property type="match status" value="1"/>
</dbReference>
<evidence type="ECO:0000256" key="4">
    <source>
        <dbReference type="ARBA" id="ARBA00022679"/>
    </source>
</evidence>
<keyword evidence="6" id="KW-0902">Two-component regulatory system</keyword>
<dbReference type="Pfam" id="PF00512">
    <property type="entry name" value="HisKA"/>
    <property type="match status" value="1"/>
</dbReference>
<dbReference type="Pfam" id="PF08447">
    <property type="entry name" value="PAS_3"/>
    <property type="match status" value="1"/>
</dbReference>
<dbReference type="Proteomes" id="UP000557193">
    <property type="component" value="Unassembled WGS sequence"/>
</dbReference>
<dbReference type="InterPro" id="IPR000700">
    <property type="entry name" value="PAS-assoc_C"/>
</dbReference>
<feature type="domain" description="PAC" evidence="10">
    <location>
        <begin position="260"/>
        <end position="311"/>
    </location>
</feature>
<evidence type="ECO:0000256" key="7">
    <source>
        <dbReference type="ARBA" id="ARBA00023136"/>
    </source>
</evidence>
<evidence type="ECO:0000256" key="2">
    <source>
        <dbReference type="ARBA" id="ARBA00012438"/>
    </source>
</evidence>
<dbReference type="FunFam" id="3.30.565.10:FF:000006">
    <property type="entry name" value="Sensor histidine kinase WalK"/>
    <property type="match status" value="1"/>
</dbReference>
<dbReference type="Gene3D" id="1.10.287.130">
    <property type="match status" value="1"/>
</dbReference>
<dbReference type="InterPro" id="IPR003661">
    <property type="entry name" value="HisK_dim/P_dom"/>
</dbReference>
<dbReference type="SMART" id="SM00065">
    <property type="entry name" value="GAF"/>
    <property type="match status" value="1"/>
</dbReference>
<dbReference type="InterPro" id="IPR003594">
    <property type="entry name" value="HATPase_dom"/>
</dbReference>
<dbReference type="SMART" id="SM00388">
    <property type="entry name" value="HisKA"/>
    <property type="match status" value="1"/>
</dbReference>
<dbReference type="SUPFAM" id="SSF47384">
    <property type="entry name" value="Homodimeric domain of signal transducing histidine kinase"/>
    <property type="match status" value="1"/>
</dbReference>
<dbReference type="CDD" id="cd00130">
    <property type="entry name" value="PAS"/>
    <property type="match status" value="2"/>
</dbReference>
<dbReference type="InterPro" id="IPR036097">
    <property type="entry name" value="HisK_dim/P_sf"/>
</dbReference>
<evidence type="ECO:0000313" key="11">
    <source>
        <dbReference type="EMBL" id="MBB6342829.1"/>
    </source>
</evidence>
<dbReference type="PANTHER" id="PTHR43711:SF1">
    <property type="entry name" value="HISTIDINE KINASE 1"/>
    <property type="match status" value="1"/>
</dbReference>
<dbReference type="Gene3D" id="3.30.565.10">
    <property type="entry name" value="Histidine kinase-like ATPase, C-terminal domain"/>
    <property type="match status" value="1"/>
</dbReference>
<dbReference type="Gene3D" id="3.30.450.20">
    <property type="entry name" value="PAS domain"/>
    <property type="match status" value="2"/>
</dbReference>
<evidence type="ECO:0000259" key="10">
    <source>
        <dbReference type="PROSITE" id="PS50113"/>
    </source>
</evidence>
<dbReference type="FunFam" id="1.10.287.130:FF:000001">
    <property type="entry name" value="Two-component sensor histidine kinase"/>
    <property type="match status" value="1"/>
</dbReference>
<dbReference type="GO" id="GO:0005886">
    <property type="term" value="C:plasma membrane"/>
    <property type="evidence" value="ECO:0007669"/>
    <property type="project" value="UniProtKB-ARBA"/>
</dbReference>
<dbReference type="PANTHER" id="PTHR43711">
    <property type="entry name" value="TWO-COMPONENT HISTIDINE KINASE"/>
    <property type="match status" value="1"/>
</dbReference>
<reference evidence="11 12" key="1">
    <citation type="submission" date="2020-08" db="EMBL/GenBank/DDBJ databases">
        <title>Functional genomics of gut bacteria from endangered species of beetles.</title>
        <authorList>
            <person name="Carlos-Shanley C."/>
        </authorList>
    </citation>
    <scope>NUCLEOTIDE SEQUENCE [LARGE SCALE GENOMIC DNA]</scope>
    <source>
        <strain evidence="11 12">S00202</strain>
    </source>
</reference>
<feature type="domain" description="PAS" evidence="9">
    <location>
        <begin position="172"/>
        <end position="227"/>
    </location>
</feature>
<dbReference type="PROSITE" id="PS50112">
    <property type="entry name" value="PAS"/>
    <property type="match status" value="1"/>
</dbReference>
<dbReference type="InterPro" id="IPR001610">
    <property type="entry name" value="PAC"/>
</dbReference>
<dbReference type="GO" id="GO:0000155">
    <property type="term" value="F:phosphorelay sensor kinase activity"/>
    <property type="evidence" value="ECO:0007669"/>
    <property type="project" value="InterPro"/>
</dbReference>
<dbReference type="InterPro" id="IPR000014">
    <property type="entry name" value="PAS"/>
</dbReference>
<dbReference type="Pfam" id="PF01590">
    <property type="entry name" value="GAF"/>
    <property type="match status" value="1"/>
</dbReference>
<evidence type="ECO:0000256" key="5">
    <source>
        <dbReference type="ARBA" id="ARBA00022777"/>
    </source>
</evidence>
<keyword evidence="7" id="KW-0472">Membrane</keyword>
<dbReference type="SUPFAM" id="SSF55785">
    <property type="entry name" value="PYP-like sensor domain (PAS domain)"/>
    <property type="match status" value="2"/>
</dbReference>
<dbReference type="PROSITE" id="PS50109">
    <property type="entry name" value="HIS_KIN"/>
    <property type="match status" value="1"/>
</dbReference>
<dbReference type="PROSITE" id="PS50113">
    <property type="entry name" value="PAC"/>
    <property type="match status" value="1"/>
</dbReference>
<comment type="caution">
    <text evidence="11">The sequence shown here is derived from an EMBL/GenBank/DDBJ whole genome shotgun (WGS) entry which is preliminary data.</text>
</comment>
<name>A0A7X0EV35_9PSED</name>
<proteinExistence type="predicted"/>
<gene>
    <name evidence="11" type="ORF">HNP49_003011</name>
</gene>
<dbReference type="RefSeq" id="WP_184684610.1">
    <property type="nucleotide sequence ID" value="NZ_JACHLL010000005.1"/>
</dbReference>
<evidence type="ECO:0000313" key="12">
    <source>
        <dbReference type="Proteomes" id="UP000557193"/>
    </source>
</evidence>
<protein>
    <recommendedName>
        <fullName evidence="2">histidine kinase</fullName>
        <ecNumber evidence="2">2.7.13.3</ecNumber>
    </recommendedName>
</protein>
<accession>A0A7X0EV35</accession>
<dbReference type="InterPro" id="IPR005467">
    <property type="entry name" value="His_kinase_dom"/>
</dbReference>
<keyword evidence="12" id="KW-1185">Reference proteome</keyword>
<evidence type="ECO:0000259" key="9">
    <source>
        <dbReference type="PROSITE" id="PS50112"/>
    </source>
</evidence>
<dbReference type="InterPro" id="IPR050736">
    <property type="entry name" value="Sensor_HK_Regulatory"/>
</dbReference>
<evidence type="ECO:0000256" key="3">
    <source>
        <dbReference type="ARBA" id="ARBA00022553"/>
    </source>
</evidence>
<dbReference type="SMART" id="SM00086">
    <property type="entry name" value="PAC"/>
    <property type="match status" value="2"/>
</dbReference>
<dbReference type="InterPro" id="IPR003018">
    <property type="entry name" value="GAF"/>
</dbReference>
<dbReference type="EMBL" id="JACHLL010000005">
    <property type="protein sequence ID" value="MBB6342829.1"/>
    <property type="molecule type" value="Genomic_DNA"/>
</dbReference>
<dbReference type="NCBIfam" id="TIGR00229">
    <property type="entry name" value="sensory_box"/>
    <property type="match status" value="1"/>
</dbReference>
<dbReference type="InterPro" id="IPR029016">
    <property type="entry name" value="GAF-like_dom_sf"/>
</dbReference>
<dbReference type="SMART" id="SM00387">
    <property type="entry name" value="HATPase_c"/>
    <property type="match status" value="1"/>
</dbReference>
<keyword evidence="3" id="KW-0597">Phosphoprotein</keyword>
<dbReference type="InterPro" id="IPR004358">
    <property type="entry name" value="Sig_transdc_His_kin-like_C"/>
</dbReference>
<dbReference type="EC" id="2.7.13.3" evidence="2"/>
<sequence>MPERSYPLPADEYARLQALLELQILDTPAEEAFDDLTRLAALICETPIALVSLIDDQRQWFKSRVGLDARETPREQAFCTHAILGSEIFEVPDPLDDPRFRDNPLVTGTPNIRFYAGMPVSSPDGQRIGTLCVIDRQPRLLSPAQRQALQHLGQIASRQLILRRQAILQAREAALQRALLNSAGCALLCTDNQGQLTYLNPTAEQLLGQSAKALHGQSLCRLLDPRELQARALLLGLQQHSPAPNGFAVLSAELAEHDTSSHEWTLQRSDGAELPVLLTLSPIRNDQQLIGYLAILQDMSQRQLFQQRLQRIAEQVPGMLFQFIREDAQHFYFPYASEGIRPIFGISPQQAAQESHLLFERIDSEDLPHVRASVARSAAELSPWHQEFRVRPTPNSLLWVEARSMPQALREGGVQWHGFISDISERKRIEHLKAEFVSTVSHELRTPLTAIAGALGLVVNGALGEMPPSMAEMLRIAEQNSQRLTLLINDLLDMEKLSAGKMVFQLRNQPLQPLLEEALDSNRTYAERFAVTLQLKGGCTAQVCVDRLRLQQVLANLLSNAAKFTTPGSTVEVQVTPLDGQVRVSVIDKGPGIPEEFQVRIFDKFAQADASDSRPSPGTGLGLAISKELIERMDGTIGFTSSSQGSTFWFSLPLVETIPPAEPGSD</sequence>
<dbReference type="PRINTS" id="PR00344">
    <property type="entry name" value="BCTRLSENSOR"/>
</dbReference>
<dbReference type="Pfam" id="PF02518">
    <property type="entry name" value="HATPase_c"/>
    <property type="match status" value="1"/>
</dbReference>
<dbReference type="Gene3D" id="3.30.450.40">
    <property type="match status" value="1"/>
</dbReference>
<organism evidence="11 12">
    <name type="scientific">Pseudomonas fluvialis</name>
    <dbReference type="NCBI Taxonomy" id="1793966"/>
    <lineage>
        <taxon>Bacteria</taxon>
        <taxon>Pseudomonadati</taxon>
        <taxon>Pseudomonadota</taxon>
        <taxon>Gammaproteobacteria</taxon>
        <taxon>Pseudomonadales</taxon>
        <taxon>Pseudomonadaceae</taxon>
        <taxon>Pseudomonas</taxon>
    </lineage>
</organism>
<feature type="domain" description="Histidine kinase" evidence="8">
    <location>
        <begin position="439"/>
        <end position="656"/>
    </location>
</feature>
<dbReference type="CDD" id="cd00082">
    <property type="entry name" value="HisKA"/>
    <property type="match status" value="1"/>
</dbReference>
<dbReference type="SUPFAM" id="SSF55781">
    <property type="entry name" value="GAF domain-like"/>
    <property type="match status" value="1"/>
</dbReference>
<evidence type="ECO:0000256" key="1">
    <source>
        <dbReference type="ARBA" id="ARBA00000085"/>
    </source>
</evidence>
<dbReference type="InterPro" id="IPR036890">
    <property type="entry name" value="HATPase_C_sf"/>
</dbReference>
<dbReference type="InterPro" id="IPR013655">
    <property type="entry name" value="PAS_fold_3"/>
</dbReference>
<dbReference type="InterPro" id="IPR035965">
    <property type="entry name" value="PAS-like_dom_sf"/>
</dbReference>